<dbReference type="HOGENOM" id="CLU_176940_0_0_6"/>
<dbReference type="InterPro" id="IPR022262">
    <property type="entry name" value="Lipoprot_put"/>
</dbReference>
<sequence>MAIHNKLRMILALGSTLTLSACASSIVASKAIPEGGLTVSQLYQQSISEPTQSWSVKRTLNKPVNYEGYTRDASNEIQNLFKPLDNPQIPIYVFPYVALIGDEQLIKPGYTTGFFLYKQNQFALASEQY</sequence>
<proteinExistence type="predicted"/>
<feature type="chain" id="PRO_5001935510" evidence="1">
    <location>
        <begin position="24"/>
        <end position="129"/>
    </location>
</feature>
<dbReference type="AlphaFoldDB" id="A0A098G737"/>
<evidence type="ECO:0000256" key="1">
    <source>
        <dbReference type="SAM" id="SignalP"/>
    </source>
</evidence>
<dbReference type="PROSITE" id="PS51257">
    <property type="entry name" value="PROKAR_LIPOPROTEIN"/>
    <property type="match status" value="1"/>
</dbReference>
<reference evidence="3" key="1">
    <citation type="submission" date="2014-09" db="EMBL/GenBank/DDBJ databases">
        <authorList>
            <person name="Gomez-Valero L."/>
        </authorList>
    </citation>
    <scope>NUCLEOTIDE SEQUENCE [LARGE SCALE GENOMIC DNA]</scope>
    <source>
        <strain evidence="3">ATCC700992</strain>
    </source>
</reference>
<organism evidence="2 3">
    <name type="scientific">Legionella fallonii LLAP-10</name>
    <dbReference type="NCBI Taxonomy" id="1212491"/>
    <lineage>
        <taxon>Bacteria</taxon>
        <taxon>Pseudomonadati</taxon>
        <taxon>Pseudomonadota</taxon>
        <taxon>Gammaproteobacteria</taxon>
        <taxon>Legionellales</taxon>
        <taxon>Legionellaceae</taxon>
        <taxon>Legionella</taxon>
    </lineage>
</organism>
<keyword evidence="1" id="KW-0732">Signal</keyword>
<dbReference type="Proteomes" id="UP000032430">
    <property type="component" value="Chromosome I"/>
</dbReference>
<dbReference type="NCBIfam" id="TIGR03751">
    <property type="entry name" value="conj_TIGR03751"/>
    <property type="match status" value="1"/>
</dbReference>
<dbReference type="STRING" id="1212491.LFA_2439"/>
<feature type="signal peptide" evidence="1">
    <location>
        <begin position="1"/>
        <end position="23"/>
    </location>
</feature>
<evidence type="ECO:0000313" key="3">
    <source>
        <dbReference type="Proteomes" id="UP000032430"/>
    </source>
</evidence>
<keyword evidence="3" id="KW-1185">Reference proteome</keyword>
<gene>
    <name evidence="2" type="ORF">LFA_2439</name>
</gene>
<protein>
    <submittedName>
        <fullName evidence="2">Putative lipoprotein</fullName>
    </submittedName>
</protein>
<evidence type="ECO:0000313" key="2">
    <source>
        <dbReference type="EMBL" id="CEG57811.1"/>
    </source>
</evidence>
<dbReference type="EMBL" id="LN614827">
    <property type="protein sequence ID" value="CEG57811.1"/>
    <property type="molecule type" value="Genomic_DNA"/>
</dbReference>
<dbReference type="KEGG" id="lfa:LFA_2439"/>
<keyword evidence="2" id="KW-0449">Lipoprotein</keyword>
<name>A0A098G737_9GAMM</name>
<dbReference type="OrthoDB" id="8863314at2"/>
<accession>A0A098G737</accession>
<dbReference type="RefSeq" id="WP_045096238.1">
    <property type="nucleotide sequence ID" value="NZ_LN614827.1"/>
</dbReference>